<feature type="transmembrane region" description="Helical" evidence="19">
    <location>
        <begin position="63"/>
        <end position="85"/>
    </location>
</feature>
<dbReference type="AlphaFoldDB" id="A0A0C4K4J9"/>
<comment type="cofactor">
    <cofactor evidence="18">
        <name>Cu cation</name>
        <dbReference type="ChEBI" id="CHEBI:23378"/>
    </cofactor>
    <text evidence="18">Binds a copper A center.</text>
</comment>
<evidence type="ECO:0000256" key="13">
    <source>
        <dbReference type="ARBA" id="ARBA00022989"/>
    </source>
</evidence>
<keyword evidence="9 18" id="KW-0999">Mitochondrion inner membrane</keyword>
<comment type="subunit">
    <text evidence="3">Component of the cytochrome c oxidase (complex IV, CIV), a multisubunit enzyme composed of a catalytic core of 3 subunits and several supernumerary subunits. The complex exists as a monomer or a dimer and forms supercomplexes (SCs) in the inner mitochondrial membrane with ubiquinol-cytochrome c oxidoreductase (cytochrome b-c1 complex, complex III, CIII).</text>
</comment>
<comment type="function">
    <text evidence="18">Component of the cytochrome c oxidase, the last enzyme in the mitochondrial electron transport chain which drives oxidative phosphorylation. The respiratory chain contains 3 multisubunit complexes succinate dehydrogenase (complex II, CII), ubiquinol-cytochrome c oxidoreductase (cytochrome b-c1 complex, complex III, CIII) and cytochrome c oxidase (complex IV, CIV), that cooperate to transfer electrons derived from NADH and succinate to molecular oxygen, creating an electrochemical gradient over the inner membrane that drives transmembrane transport and the ATP synthase. Cytochrome c oxidase is the component of the respiratory chain that catalyzes the reduction of oxygen to water. Electrons originating from reduced cytochrome c in the intermembrane space (IMS) are transferred via the dinuclear copper A center (CU(A)) of subunit 2 and heme A of subunit 1 to the active site in subunit 1, a binuclear center (BNC) formed by heme A3 and copper B (CU(B)). The BNC reduces molecular oxygen to 2 water molecules using 4 electrons from cytochrome c in the IMS and 4 protons from the mitochondrial matrix.</text>
</comment>
<dbReference type="Pfam" id="PF02790">
    <property type="entry name" value="COX2_TM"/>
    <property type="match status" value="1"/>
</dbReference>
<dbReference type="Gene3D" id="1.10.287.90">
    <property type="match status" value="1"/>
</dbReference>
<keyword evidence="8 18" id="KW-0479">Metal-binding</keyword>
<keyword evidence="5 18" id="KW-0813">Transport</keyword>
<feature type="domain" description="Cytochrome oxidase subunit II transmembrane region profile" evidence="21">
    <location>
        <begin position="1"/>
        <end position="91"/>
    </location>
</feature>
<keyword evidence="16 18" id="KW-0472">Membrane</keyword>
<evidence type="ECO:0000256" key="3">
    <source>
        <dbReference type="ARBA" id="ARBA00011164"/>
    </source>
</evidence>
<keyword evidence="15 18" id="KW-0496">Mitochondrion</keyword>
<evidence type="ECO:0000256" key="5">
    <source>
        <dbReference type="ARBA" id="ARBA00022448"/>
    </source>
</evidence>
<evidence type="ECO:0000256" key="8">
    <source>
        <dbReference type="ARBA" id="ARBA00022723"/>
    </source>
</evidence>
<dbReference type="InterPro" id="IPR008972">
    <property type="entry name" value="Cupredoxin"/>
</dbReference>
<keyword evidence="12 18" id="KW-0249">Electron transport</keyword>
<dbReference type="PRINTS" id="PR01166">
    <property type="entry name" value="CYCOXIDASEII"/>
</dbReference>
<dbReference type="InterPro" id="IPR036257">
    <property type="entry name" value="Cyt_c_oxidase_su2_TM_sf"/>
</dbReference>
<dbReference type="InterPro" id="IPR045187">
    <property type="entry name" value="CcO_II"/>
</dbReference>
<comment type="similarity">
    <text evidence="2 18">Belongs to the cytochrome c oxidase subunit 2 family.</text>
</comment>
<evidence type="ECO:0000256" key="19">
    <source>
        <dbReference type="SAM" id="Phobius"/>
    </source>
</evidence>
<sequence length="222" mass="26281">MLSWMGINFQNENSIIMNEMIKFNDYLMIIIILIIFMIIYMMLLISYNKNLNLIMYNNNMLEIIWTIIPMLILLIIVFPSMKILYSIEENNPLISIKSIGHQWFWSYEYSDLMNIEMDSYMSQNLNYFRLLDVNNRLIIPFNMNIRVLTTSSDVIHSWTIPSFSIKSDAIPGRINQMNFFINRPGIYLGQCSEICGANHSFMPIMLESINLKSFMKWINNFS</sequence>
<dbReference type="InterPro" id="IPR014222">
    <property type="entry name" value="Cyt_c_oxidase_su2"/>
</dbReference>
<dbReference type="Pfam" id="PF00116">
    <property type="entry name" value="COX2"/>
    <property type="match status" value="1"/>
</dbReference>
<evidence type="ECO:0000256" key="4">
    <source>
        <dbReference type="ARBA" id="ARBA00015946"/>
    </source>
</evidence>
<dbReference type="GO" id="GO:0005507">
    <property type="term" value="F:copper ion binding"/>
    <property type="evidence" value="ECO:0007669"/>
    <property type="project" value="InterPro"/>
</dbReference>
<evidence type="ECO:0000256" key="15">
    <source>
        <dbReference type="ARBA" id="ARBA00023128"/>
    </source>
</evidence>
<keyword evidence="14 18" id="KW-0186">Copper</keyword>
<evidence type="ECO:0000256" key="2">
    <source>
        <dbReference type="ARBA" id="ARBA00007866"/>
    </source>
</evidence>
<evidence type="ECO:0000313" key="22">
    <source>
        <dbReference type="EMBL" id="AHL42973.1"/>
    </source>
</evidence>
<dbReference type="PROSITE" id="PS00078">
    <property type="entry name" value="COX2"/>
    <property type="match status" value="1"/>
</dbReference>
<evidence type="ECO:0000256" key="16">
    <source>
        <dbReference type="ARBA" id="ARBA00023136"/>
    </source>
</evidence>
<evidence type="ECO:0000256" key="12">
    <source>
        <dbReference type="ARBA" id="ARBA00022982"/>
    </source>
</evidence>
<dbReference type="RefSeq" id="YP_009127086.1">
    <property type="nucleotide sequence ID" value="NC_026675.1"/>
</dbReference>
<name>A0A0C4K4J9_9HEXA</name>
<reference evidence="22" key="1">
    <citation type="submission" date="2014-01" db="EMBL/GenBank/DDBJ databases">
        <title>The mitochondrial genome of the two proturan species Acerella muscorum and Acerentomon microrhinus.</title>
        <authorList>
            <person name="Carapelli A."/>
            <person name="Yun B."/>
            <person name="Nardi F."/>
            <person name="Frati F."/>
        </authorList>
    </citation>
    <scope>NUCLEOTIDE SEQUENCE</scope>
</reference>
<dbReference type="PANTHER" id="PTHR22888:SF9">
    <property type="entry name" value="CYTOCHROME C OXIDASE SUBUNIT 2"/>
    <property type="match status" value="1"/>
</dbReference>
<comment type="subcellular location">
    <subcellularLocation>
        <location evidence="1 18">Mitochondrion inner membrane</location>
        <topology evidence="1 18">Multi-pass membrane protein</topology>
    </subcellularLocation>
</comment>
<dbReference type="InterPro" id="IPR001505">
    <property type="entry name" value="Copper_CuA"/>
</dbReference>
<keyword evidence="10" id="KW-0460">Magnesium</keyword>
<keyword evidence="7 18" id="KW-0812">Transmembrane</keyword>
<dbReference type="NCBIfam" id="TIGR02866">
    <property type="entry name" value="CoxB"/>
    <property type="match status" value="1"/>
</dbReference>
<dbReference type="PANTHER" id="PTHR22888">
    <property type="entry name" value="CYTOCHROME C OXIDASE, SUBUNIT II"/>
    <property type="match status" value="1"/>
</dbReference>
<evidence type="ECO:0000256" key="14">
    <source>
        <dbReference type="ARBA" id="ARBA00023008"/>
    </source>
</evidence>
<geneLocation type="mitochondrion" evidence="22"/>
<dbReference type="GO" id="GO:0042773">
    <property type="term" value="P:ATP synthesis coupled electron transport"/>
    <property type="evidence" value="ECO:0007669"/>
    <property type="project" value="TreeGrafter"/>
</dbReference>
<evidence type="ECO:0000256" key="6">
    <source>
        <dbReference type="ARBA" id="ARBA00022660"/>
    </source>
</evidence>
<dbReference type="FunFam" id="2.60.40.420:FF:000001">
    <property type="entry name" value="Cytochrome c oxidase subunit 2"/>
    <property type="match status" value="1"/>
</dbReference>
<organism evidence="22">
    <name type="scientific">Acerella muscorum</name>
    <dbReference type="NCBI Taxonomy" id="187596"/>
    <lineage>
        <taxon>Eukaryota</taxon>
        <taxon>Metazoa</taxon>
        <taxon>Ecdysozoa</taxon>
        <taxon>Arthropoda</taxon>
        <taxon>Hexapoda</taxon>
        <taxon>Protura</taxon>
        <taxon>Acerentomata</taxon>
        <taxon>Acerentomidae</taxon>
        <taxon>Acerella</taxon>
    </lineage>
</organism>
<dbReference type="PROSITE" id="PS50999">
    <property type="entry name" value="COX2_TM"/>
    <property type="match status" value="1"/>
</dbReference>
<evidence type="ECO:0000259" key="20">
    <source>
        <dbReference type="PROSITE" id="PS50857"/>
    </source>
</evidence>
<evidence type="ECO:0000259" key="21">
    <source>
        <dbReference type="PROSITE" id="PS50999"/>
    </source>
</evidence>
<dbReference type="GO" id="GO:0016491">
    <property type="term" value="F:oxidoreductase activity"/>
    <property type="evidence" value="ECO:0007669"/>
    <property type="project" value="InterPro"/>
</dbReference>
<keyword evidence="6 18" id="KW-0679">Respiratory chain</keyword>
<evidence type="ECO:0000256" key="11">
    <source>
        <dbReference type="ARBA" id="ARBA00022967"/>
    </source>
</evidence>
<gene>
    <name evidence="22" type="primary">COX2</name>
</gene>
<evidence type="ECO:0000256" key="10">
    <source>
        <dbReference type="ARBA" id="ARBA00022842"/>
    </source>
</evidence>
<comment type="catalytic activity">
    <reaction evidence="17">
        <text>4 Fe(II)-[cytochrome c] + O2 + 8 H(+)(in) = 4 Fe(III)-[cytochrome c] + 2 H2O + 4 H(+)(out)</text>
        <dbReference type="Rhea" id="RHEA:11436"/>
        <dbReference type="Rhea" id="RHEA-COMP:10350"/>
        <dbReference type="Rhea" id="RHEA-COMP:14399"/>
        <dbReference type="ChEBI" id="CHEBI:15377"/>
        <dbReference type="ChEBI" id="CHEBI:15378"/>
        <dbReference type="ChEBI" id="CHEBI:15379"/>
        <dbReference type="ChEBI" id="CHEBI:29033"/>
        <dbReference type="ChEBI" id="CHEBI:29034"/>
        <dbReference type="EC" id="7.1.1.9"/>
    </reaction>
    <physiologicalReaction direction="left-to-right" evidence="17">
        <dbReference type="Rhea" id="RHEA:11437"/>
    </physiologicalReaction>
</comment>
<dbReference type="SUPFAM" id="SSF81464">
    <property type="entry name" value="Cytochrome c oxidase subunit II-like, transmembrane region"/>
    <property type="match status" value="1"/>
</dbReference>
<keyword evidence="11" id="KW-1278">Translocase</keyword>
<dbReference type="PROSITE" id="PS50857">
    <property type="entry name" value="COX2_CUA"/>
    <property type="match status" value="1"/>
</dbReference>
<keyword evidence="13 19" id="KW-1133">Transmembrane helix</keyword>
<dbReference type="GO" id="GO:0004129">
    <property type="term" value="F:cytochrome-c oxidase activity"/>
    <property type="evidence" value="ECO:0007669"/>
    <property type="project" value="UniProtKB-EC"/>
</dbReference>
<dbReference type="InterPro" id="IPR034210">
    <property type="entry name" value="CcO_II_C"/>
</dbReference>
<feature type="domain" description="Cytochrome oxidase subunit II copper A binding" evidence="20">
    <location>
        <begin position="91"/>
        <end position="220"/>
    </location>
</feature>
<evidence type="ECO:0000256" key="18">
    <source>
        <dbReference type="RuleBase" id="RU000457"/>
    </source>
</evidence>
<dbReference type="CDD" id="cd13912">
    <property type="entry name" value="CcO_II_C"/>
    <property type="match status" value="1"/>
</dbReference>
<evidence type="ECO:0000256" key="7">
    <source>
        <dbReference type="ARBA" id="ARBA00022692"/>
    </source>
</evidence>
<protein>
    <recommendedName>
        <fullName evidence="4 18">Cytochrome c oxidase subunit 2</fullName>
    </recommendedName>
</protein>
<dbReference type="CTD" id="4513"/>
<dbReference type="SUPFAM" id="SSF49503">
    <property type="entry name" value="Cupredoxins"/>
    <property type="match status" value="1"/>
</dbReference>
<evidence type="ECO:0000256" key="17">
    <source>
        <dbReference type="ARBA" id="ARBA00049512"/>
    </source>
</evidence>
<dbReference type="Gene3D" id="2.60.40.420">
    <property type="entry name" value="Cupredoxins - blue copper proteins"/>
    <property type="match status" value="1"/>
</dbReference>
<dbReference type="GO" id="GO:0005743">
    <property type="term" value="C:mitochondrial inner membrane"/>
    <property type="evidence" value="ECO:0007669"/>
    <property type="project" value="UniProtKB-SubCell"/>
</dbReference>
<dbReference type="InterPro" id="IPR002429">
    <property type="entry name" value="CcO_II-like_C"/>
</dbReference>
<evidence type="ECO:0000256" key="1">
    <source>
        <dbReference type="ARBA" id="ARBA00004448"/>
    </source>
</evidence>
<dbReference type="InterPro" id="IPR011759">
    <property type="entry name" value="Cyt_c_oxidase_su2_TM_dom"/>
</dbReference>
<dbReference type="GeneID" id="23762672"/>
<accession>A0A0C4K4J9</accession>
<feature type="transmembrane region" description="Helical" evidence="19">
    <location>
        <begin position="26"/>
        <end position="43"/>
    </location>
</feature>
<dbReference type="EMBL" id="KJ101608">
    <property type="protein sequence ID" value="AHL42973.1"/>
    <property type="molecule type" value="Genomic_DNA"/>
</dbReference>
<evidence type="ECO:0000256" key="9">
    <source>
        <dbReference type="ARBA" id="ARBA00022792"/>
    </source>
</evidence>
<proteinExistence type="inferred from homology"/>